<sequence length="495" mass="53676">MLLYDGRVTPPAVPRLSSCGSSQNALPLSLTKHHTTSPPHRTPSRYQQNIYPTKVSSHKATLPPIDKVDSTRAAVASPGALQNIGSYITGTLDSLSATLDSSNQYISTTLGLHPSLVYTAAAALVAVPVTMSRYGWSRSPYGSQPGGVPTVTEDDYAYITSQDLDDHGLGSASSNNARRPHSPSADDDVLLIKSRGVNYPTHFPRHVIGDGKLKVSDVAERAGLMMGLPPREWRYLKFLYKGLQLKDQTAPVRDYGVRNNSVLMAILPEGNGRVDASDEEMVVVGESKSQRKNKKRKAAKKRNAGDGDSATSPGDSTSGGAKSPSPVPGAAGQRRIDEIANDFKTKWLPMCKEYINKPPADARKRTDEHTRLSETILQHVVLKLDEVDTEGNPDVRQSRKDLIRTVQDVLKQTGLCRTGQYQQSKPTVLDIYENLLSTIGQKMRSNGRATYFNAPLSTPGKPDPQTGSTATSKSTPILAAFLQATRDAYQSEPGI</sequence>
<feature type="region of interest" description="Disordered" evidence="1">
    <location>
        <begin position="281"/>
        <end position="334"/>
    </location>
</feature>
<dbReference type="EMBL" id="JAJHUN010000008">
    <property type="protein sequence ID" value="KAJ4152792.1"/>
    <property type="molecule type" value="Genomic_DNA"/>
</dbReference>
<proteinExistence type="predicted"/>
<feature type="compositionally biased region" description="Basic residues" evidence="1">
    <location>
        <begin position="290"/>
        <end position="302"/>
    </location>
</feature>
<dbReference type="RefSeq" id="XP_056053450.1">
    <property type="nucleotide sequence ID" value="XM_056196285.1"/>
</dbReference>
<accession>A0A9W8QBS2</accession>
<name>A0A9W8QBS2_AKAMU</name>
<dbReference type="Pfam" id="PF02179">
    <property type="entry name" value="BAG"/>
    <property type="match status" value="1"/>
</dbReference>
<gene>
    <name evidence="4" type="ORF">LMH87_009312</name>
</gene>
<dbReference type="InterPro" id="IPR003103">
    <property type="entry name" value="BAG_domain"/>
</dbReference>
<dbReference type="KEGG" id="amus:LMH87_009312"/>
<evidence type="ECO:0000313" key="5">
    <source>
        <dbReference type="Proteomes" id="UP001144673"/>
    </source>
</evidence>
<feature type="domain" description="Ubiquitin-like" evidence="2">
    <location>
        <begin position="237"/>
        <end position="272"/>
    </location>
</feature>
<dbReference type="InterPro" id="IPR036533">
    <property type="entry name" value="BAG_dom_sf"/>
</dbReference>
<feature type="compositionally biased region" description="Polar residues" evidence="1">
    <location>
        <begin position="309"/>
        <end position="320"/>
    </location>
</feature>
<feature type="region of interest" description="Disordered" evidence="1">
    <location>
        <begin position="1"/>
        <end position="46"/>
    </location>
</feature>
<dbReference type="GO" id="GO:0051087">
    <property type="term" value="F:protein-folding chaperone binding"/>
    <property type="evidence" value="ECO:0007669"/>
    <property type="project" value="InterPro"/>
</dbReference>
<dbReference type="SMART" id="SM00264">
    <property type="entry name" value="BAG"/>
    <property type="match status" value="1"/>
</dbReference>
<evidence type="ECO:0008006" key="6">
    <source>
        <dbReference type="Google" id="ProtNLM"/>
    </source>
</evidence>
<dbReference type="InterPro" id="IPR000626">
    <property type="entry name" value="Ubiquitin-like_dom"/>
</dbReference>
<organism evidence="4 5">
    <name type="scientific">Akanthomyces muscarius</name>
    <name type="common">Entomopathogenic fungus</name>
    <name type="synonym">Lecanicillium muscarium</name>
    <dbReference type="NCBI Taxonomy" id="2231603"/>
    <lineage>
        <taxon>Eukaryota</taxon>
        <taxon>Fungi</taxon>
        <taxon>Dikarya</taxon>
        <taxon>Ascomycota</taxon>
        <taxon>Pezizomycotina</taxon>
        <taxon>Sordariomycetes</taxon>
        <taxon>Hypocreomycetidae</taxon>
        <taxon>Hypocreales</taxon>
        <taxon>Cordycipitaceae</taxon>
        <taxon>Akanthomyces</taxon>
    </lineage>
</organism>
<dbReference type="PROSITE" id="PS51035">
    <property type="entry name" value="BAG"/>
    <property type="match status" value="1"/>
</dbReference>
<dbReference type="AlphaFoldDB" id="A0A9W8QBS2"/>
<dbReference type="Proteomes" id="UP001144673">
    <property type="component" value="Chromosome 5"/>
</dbReference>
<evidence type="ECO:0000259" key="3">
    <source>
        <dbReference type="PROSITE" id="PS51035"/>
    </source>
</evidence>
<evidence type="ECO:0000313" key="4">
    <source>
        <dbReference type="EMBL" id="KAJ4152792.1"/>
    </source>
</evidence>
<evidence type="ECO:0000256" key="1">
    <source>
        <dbReference type="SAM" id="MobiDB-lite"/>
    </source>
</evidence>
<reference evidence="4" key="1">
    <citation type="journal article" date="2023" name="Access Microbiol">
        <title>De-novo genome assembly for Akanthomyces muscarius, a biocontrol agent of insect agricultural pests.</title>
        <authorList>
            <person name="Erdos Z."/>
            <person name="Studholme D.J."/>
            <person name="Raymond B."/>
            <person name="Sharma M."/>
        </authorList>
    </citation>
    <scope>NUCLEOTIDE SEQUENCE</scope>
    <source>
        <strain evidence="4">Ve6</strain>
    </source>
</reference>
<feature type="domain" description="BAG" evidence="3">
    <location>
        <begin position="348"/>
        <end position="417"/>
    </location>
</feature>
<evidence type="ECO:0000259" key="2">
    <source>
        <dbReference type="PROSITE" id="PS50053"/>
    </source>
</evidence>
<feature type="compositionally biased region" description="Polar residues" evidence="1">
    <location>
        <begin position="465"/>
        <end position="474"/>
    </location>
</feature>
<comment type="caution">
    <text evidence="4">The sequence shown here is derived from an EMBL/GenBank/DDBJ whole genome shotgun (WGS) entry which is preliminary data.</text>
</comment>
<dbReference type="PROSITE" id="PS50053">
    <property type="entry name" value="UBIQUITIN_2"/>
    <property type="match status" value="1"/>
</dbReference>
<keyword evidence="5" id="KW-1185">Reference proteome</keyword>
<dbReference type="GeneID" id="80896471"/>
<dbReference type="Gene3D" id="1.20.58.120">
    <property type="entry name" value="BAG domain"/>
    <property type="match status" value="1"/>
</dbReference>
<protein>
    <recommendedName>
        <fullName evidence="6">BAG domain-containing protein</fullName>
    </recommendedName>
</protein>
<feature type="region of interest" description="Disordered" evidence="1">
    <location>
        <begin position="452"/>
        <end position="474"/>
    </location>
</feature>
<feature type="compositionally biased region" description="Polar residues" evidence="1">
    <location>
        <begin position="36"/>
        <end position="46"/>
    </location>
</feature>
<dbReference type="SUPFAM" id="SSF63491">
    <property type="entry name" value="BAG domain"/>
    <property type="match status" value="1"/>
</dbReference>
<dbReference type="InterPro" id="IPR029071">
    <property type="entry name" value="Ubiquitin-like_domsf"/>
</dbReference>
<dbReference type="SUPFAM" id="SSF54236">
    <property type="entry name" value="Ubiquitin-like"/>
    <property type="match status" value="1"/>
</dbReference>